<feature type="transmembrane region" description="Helical" evidence="6">
    <location>
        <begin position="12"/>
        <end position="43"/>
    </location>
</feature>
<comment type="subcellular location">
    <subcellularLocation>
        <location evidence="6">Cell membrane</location>
        <topology evidence="6">Multi-pass membrane protein</topology>
    </subcellularLocation>
    <subcellularLocation>
        <location evidence="1">Membrane</location>
        <topology evidence="1">Multi-pass membrane protein</topology>
    </subcellularLocation>
</comment>
<feature type="transmembrane region" description="Helical" evidence="6">
    <location>
        <begin position="184"/>
        <end position="208"/>
    </location>
</feature>
<evidence type="ECO:0000256" key="5">
    <source>
        <dbReference type="ARBA" id="ARBA00023136"/>
    </source>
</evidence>
<evidence type="ECO:0000256" key="4">
    <source>
        <dbReference type="ARBA" id="ARBA00022989"/>
    </source>
</evidence>
<feature type="transmembrane region" description="Helical" evidence="6">
    <location>
        <begin position="220"/>
        <end position="239"/>
    </location>
</feature>
<gene>
    <name evidence="7" type="ORF">PGX00_10535</name>
</gene>
<name>A0ABT4YR72_9VIBR</name>
<evidence type="ECO:0000256" key="3">
    <source>
        <dbReference type="ARBA" id="ARBA00022692"/>
    </source>
</evidence>
<feature type="transmembrane region" description="Helical" evidence="6">
    <location>
        <begin position="113"/>
        <end position="131"/>
    </location>
</feature>
<dbReference type="EMBL" id="JAQLOI010000001">
    <property type="protein sequence ID" value="MDB1124059.1"/>
    <property type="molecule type" value="Genomic_DNA"/>
</dbReference>
<dbReference type="InterPro" id="IPR002781">
    <property type="entry name" value="TM_pro_TauE-like"/>
</dbReference>
<dbReference type="PANTHER" id="PTHR43483:SF3">
    <property type="entry name" value="MEMBRANE TRANSPORTER PROTEIN HI_0806-RELATED"/>
    <property type="match status" value="1"/>
</dbReference>
<comment type="similarity">
    <text evidence="2 6">Belongs to the 4-toluene sulfonate uptake permease (TSUP) (TC 2.A.102) family.</text>
</comment>
<evidence type="ECO:0000256" key="6">
    <source>
        <dbReference type="RuleBase" id="RU363041"/>
    </source>
</evidence>
<dbReference type="RefSeq" id="WP_272135977.1">
    <property type="nucleotide sequence ID" value="NZ_JAQLOI010000001.1"/>
</dbReference>
<evidence type="ECO:0000256" key="2">
    <source>
        <dbReference type="ARBA" id="ARBA00009142"/>
    </source>
</evidence>
<organism evidence="7 8">
    <name type="scientific">Vibrio algarum</name>
    <dbReference type="NCBI Taxonomy" id="3020714"/>
    <lineage>
        <taxon>Bacteria</taxon>
        <taxon>Pseudomonadati</taxon>
        <taxon>Pseudomonadota</taxon>
        <taxon>Gammaproteobacteria</taxon>
        <taxon>Vibrionales</taxon>
        <taxon>Vibrionaceae</taxon>
        <taxon>Vibrio</taxon>
    </lineage>
</organism>
<evidence type="ECO:0000313" key="8">
    <source>
        <dbReference type="Proteomes" id="UP001210678"/>
    </source>
</evidence>
<feature type="transmembrane region" description="Helical" evidence="6">
    <location>
        <begin position="49"/>
        <end position="67"/>
    </location>
</feature>
<comment type="caution">
    <text evidence="7">The sequence shown here is derived from an EMBL/GenBank/DDBJ whole genome shotgun (WGS) entry which is preliminary data.</text>
</comment>
<evidence type="ECO:0000313" key="7">
    <source>
        <dbReference type="EMBL" id="MDB1124059.1"/>
    </source>
</evidence>
<feature type="transmembrane region" description="Helical" evidence="6">
    <location>
        <begin position="151"/>
        <end position="172"/>
    </location>
</feature>
<dbReference type="Proteomes" id="UP001210678">
    <property type="component" value="Unassembled WGS sequence"/>
</dbReference>
<dbReference type="PANTHER" id="PTHR43483">
    <property type="entry name" value="MEMBRANE TRANSPORTER PROTEIN HI_0806-RELATED"/>
    <property type="match status" value="1"/>
</dbReference>
<feature type="transmembrane region" description="Helical" evidence="6">
    <location>
        <begin position="251"/>
        <end position="269"/>
    </location>
</feature>
<keyword evidence="3 6" id="KW-0812">Transmembrane</keyword>
<feature type="transmembrane region" description="Helical" evidence="6">
    <location>
        <begin position="87"/>
        <end position="107"/>
    </location>
</feature>
<protein>
    <recommendedName>
        <fullName evidence="6">Probable membrane transporter protein</fullName>
    </recommendedName>
</protein>
<reference evidence="7 8" key="1">
    <citation type="submission" date="2023-01" db="EMBL/GenBank/DDBJ databases">
        <title>Vibrio sp. KJ40-1 sp.nov, isolated from marine algae.</title>
        <authorList>
            <person name="Butt M."/>
            <person name="Kim J.M.J."/>
            <person name="Jeon C.O.C."/>
        </authorList>
    </citation>
    <scope>NUCLEOTIDE SEQUENCE [LARGE SCALE GENOMIC DNA]</scope>
    <source>
        <strain evidence="7 8">KJ40-1</strain>
    </source>
</reference>
<keyword evidence="4 6" id="KW-1133">Transmembrane helix</keyword>
<dbReference type="Pfam" id="PF01925">
    <property type="entry name" value="TauE"/>
    <property type="match status" value="1"/>
</dbReference>
<proteinExistence type="inferred from homology"/>
<sequence length="272" mass="27923">MNEIIQVLPVIFALLATGVVAGLLAGLLGVGGGIVIVPVLFYLFQLFDVSPISAMLIATATSLATIVPTSVSSIKAHHQNGNVDWHLLKWLAPFIVIGVVTGSLLATRVGGPWLTALFGVIATLSALNMLLRAKAAPMAQALPSKAGQSVIGGTIGCLSAMVGIGGGTLTVPTLSAFNYPTHKAVGTAAAVGLLIALPGVLTMLLVGATPSDAPFGNYGLVNWLGFLFIVPLTVYFSPIGASLGKKLDSVLLKKIFAVVLAFTGIRMLLQTL</sequence>
<accession>A0ABT4YR72</accession>
<evidence type="ECO:0000256" key="1">
    <source>
        <dbReference type="ARBA" id="ARBA00004141"/>
    </source>
</evidence>
<keyword evidence="5 6" id="KW-0472">Membrane</keyword>
<keyword evidence="8" id="KW-1185">Reference proteome</keyword>
<keyword evidence="6" id="KW-1003">Cell membrane</keyword>